<gene>
    <name evidence="4" type="ORF">CORC01_03904</name>
</gene>
<dbReference type="Gene3D" id="3.30.160.60">
    <property type="entry name" value="Classic Zinc Finger"/>
    <property type="match status" value="1"/>
</dbReference>
<evidence type="ECO:0000313" key="4">
    <source>
        <dbReference type="EMBL" id="OHF00830.1"/>
    </source>
</evidence>
<protein>
    <recommendedName>
        <fullName evidence="3">C2H2-type domain-containing protein</fullName>
    </recommendedName>
</protein>
<keyword evidence="1" id="KW-0862">Zinc</keyword>
<comment type="caution">
    <text evidence="4">The sequence shown here is derived from an EMBL/GenBank/DDBJ whole genome shotgun (WGS) entry which is preliminary data.</text>
</comment>
<accession>A0A1G4BH39</accession>
<dbReference type="PROSITE" id="PS50157">
    <property type="entry name" value="ZINC_FINGER_C2H2_2"/>
    <property type="match status" value="1"/>
</dbReference>
<sequence>STSRGSTGQQKEHHRNRFETVDPSWVKTGSGGPLGDYDWGNSSSLPQPVEQDGEQSNNEPSSIQQYGALAPSPSLLQQEDHEHGSQTSSGEQIPARSVPRIGGIQPSMLRCADCGSVYARRCDLNKDLDRHRNERHSDVGPYFCPIAGCKYSQEKGIGIKRKYNWQRHVRTQHRD</sequence>
<evidence type="ECO:0000256" key="2">
    <source>
        <dbReference type="SAM" id="MobiDB-lite"/>
    </source>
</evidence>
<dbReference type="OrthoDB" id="4583100at2759"/>
<dbReference type="Proteomes" id="UP000176998">
    <property type="component" value="Unassembled WGS sequence"/>
</dbReference>
<evidence type="ECO:0000313" key="5">
    <source>
        <dbReference type="Proteomes" id="UP000176998"/>
    </source>
</evidence>
<feature type="domain" description="C2H2-type" evidence="3">
    <location>
        <begin position="109"/>
        <end position="136"/>
    </location>
</feature>
<reference evidence="4 5" key="1">
    <citation type="submission" date="2016-09" db="EMBL/GenBank/DDBJ databases">
        <authorList>
            <person name="Capua I."/>
            <person name="De Benedictis P."/>
            <person name="Joannis T."/>
            <person name="Lombin L.H."/>
            <person name="Cattoli G."/>
        </authorList>
    </citation>
    <scope>NUCLEOTIDE SEQUENCE [LARGE SCALE GENOMIC DNA]</scope>
    <source>
        <strain evidence="4 5">IMI 309357</strain>
    </source>
</reference>
<evidence type="ECO:0000259" key="3">
    <source>
        <dbReference type="PROSITE" id="PS50157"/>
    </source>
</evidence>
<organism evidence="4 5">
    <name type="scientific">Colletotrichum orchidophilum</name>
    <dbReference type="NCBI Taxonomy" id="1209926"/>
    <lineage>
        <taxon>Eukaryota</taxon>
        <taxon>Fungi</taxon>
        <taxon>Dikarya</taxon>
        <taxon>Ascomycota</taxon>
        <taxon>Pezizomycotina</taxon>
        <taxon>Sordariomycetes</taxon>
        <taxon>Hypocreomycetidae</taxon>
        <taxon>Glomerellales</taxon>
        <taxon>Glomerellaceae</taxon>
        <taxon>Colletotrichum</taxon>
    </lineage>
</organism>
<proteinExistence type="predicted"/>
<feature type="compositionally biased region" description="Polar residues" evidence="2">
    <location>
        <begin position="54"/>
        <end position="65"/>
    </location>
</feature>
<feature type="region of interest" description="Disordered" evidence="2">
    <location>
        <begin position="1"/>
        <end position="101"/>
    </location>
</feature>
<dbReference type="GO" id="GO:0008270">
    <property type="term" value="F:zinc ion binding"/>
    <property type="evidence" value="ECO:0007669"/>
    <property type="project" value="UniProtKB-KW"/>
</dbReference>
<keyword evidence="1" id="KW-0863">Zinc-finger</keyword>
<dbReference type="EMBL" id="MJBS01000024">
    <property type="protein sequence ID" value="OHF00830.1"/>
    <property type="molecule type" value="Genomic_DNA"/>
</dbReference>
<dbReference type="RefSeq" id="XP_022477972.1">
    <property type="nucleotide sequence ID" value="XM_022615553.1"/>
</dbReference>
<dbReference type="InterPro" id="IPR013087">
    <property type="entry name" value="Znf_C2H2_type"/>
</dbReference>
<evidence type="ECO:0000256" key="1">
    <source>
        <dbReference type="PROSITE-ProRule" id="PRU00042"/>
    </source>
</evidence>
<keyword evidence="5" id="KW-1185">Reference proteome</keyword>
<feature type="non-terminal residue" evidence="4">
    <location>
        <position position="1"/>
    </location>
</feature>
<dbReference type="AlphaFoldDB" id="A0A1G4BH39"/>
<dbReference type="GeneID" id="34557063"/>
<keyword evidence="1" id="KW-0479">Metal-binding</keyword>
<name>A0A1G4BH39_9PEZI</name>